<dbReference type="PANTHER" id="PTHR31069">
    <property type="entry name" value="OLEATE-ACTIVATED TRANSCRIPTION FACTOR 1-RELATED"/>
    <property type="match status" value="1"/>
</dbReference>
<dbReference type="InterPro" id="IPR001138">
    <property type="entry name" value="Zn2Cys6_DnaBD"/>
</dbReference>
<comment type="caution">
    <text evidence="8">The sequence shown here is derived from an EMBL/GenBank/DDBJ whole genome shotgun (WGS) entry which is preliminary data.</text>
</comment>
<evidence type="ECO:0000313" key="9">
    <source>
        <dbReference type="Proteomes" id="UP000756921"/>
    </source>
</evidence>
<name>A0A9P6G4H5_9PLEO</name>
<accession>A0A9P6G4H5</accession>
<dbReference type="InterPro" id="IPR050675">
    <property type="entry name" value="OAF3"/>
</dbReference>
<dbReference type="PRINTS" id="PR00755">
    <property type="entry name" value="AFLATOXINBRP"/>
</dbReference>
<dbReference type="Pfam" id="PF00172">
    <property type="entry name" value="Zn_clus"/>
    <property type="match status" value="1"/>
</dbReference>
<keyword evidence="4" id="KW-0804">Transcription</keyword>
<evidence type="ECO:0000313" key="8">
    <source>
        <dbReference type="EMBL" id="KAF9728927.1"/>
    </source>
</evidence>
<dbReference type="CDD" id="cd00067">
    <property type="entry name" value="GAL4"/>
    <property type="match status" value="1"/>
</dbReference>
<dbReference type="OrthoDB" id="5069333at2759"/>
<sequence>MADIAVQLSGGKAAKLRASCDACNESKVRCSQTKPSCTRCQKQQIVCVYGLSRRTHKSAPRVGARCSSLTVDASLLPEHTAMPTVTEEPTQISSPRDSLISISASPRQDTEVTATASGAQAQSCPDQNVMDFPDDFTSPNFNLSSLIYQHGHHGLENCLLSPDAFLGQLDNPLPDDLLHDSEAPVEPLELTSEHNGCHCVSRATTELMSTLVLSHRSGNGADVQLSVIKRAIQTSRDCIYCTCATGDLALLTNLLLIARIIQGFEMTARARSPSGPTSSDSRIDSVASGSPKLTWGKLPIEKQEESQIKQYLLLLNFQQLEQLLRPLSDSIKQLRLVQDQGKSNPAHLMACECIHMWLEQWAQLVKSRLTG</sequence>
<dbReference type="AlphaFoldDB" id="A0A9P6G4H5"/>
<proteinExistence type="predicted"/>
<evidence type="ECO:0000256" key="5">
    <source>
        <dbReference type="ARBA" id="ARBA00023242"/>
    </source>
</evidence>
<evidence type="ECO:0000256" key="1">
    <source>
        <dbReference type="ARBA" id="ARBA00022723"/>
    </source>
</evidence>
<evidence type="ECO:0000256" key="4">
    <source>
        <dbReference type="ARBA" id="ARBA00023163"/>
    </source>
</evidence>
<dbReference type="GO" id="GO:0003677">
    <property type="term" value="F:DNA binding"/>
    <property type="evidence" value="ECO:0007669"/>
    <property type="project" value="UniProtKB-KW"/>
</dbReference>
<keyword evidence="5" id="KW-0539">Nucleus</keyword>
<dbReference type="EMBL" id="WJXW01000018">
    <property type="protein sequence ID" value="KAF9728927.1"/>
    <property type="molecule type" value="Genomic_DNA"/>
</dbReference>
<evidence type="ECO:0000256" key="2">
    <source>
        <dbReference type="ARBA" id="ARBA00023015"/>
    </source>
</evidence>
<feature type="region of interest" description="Disordered" evidence="6">
    <location>
        <begin position="269"/>
        <end position="288"/>
    </location>
</feature>
<evidence type="ECO:0000259" key="7">
    <source>
        <dbReference type="PROSITE" id="PS50048"/>
    </source>
</evidence>
<reference evidence="8" key="1">
    <citation type="journal article" date="2020" name="Mol. Plant Microbe Interact.">
        <title>Genome Sequence of the Biocontrol Agent Coniothyrium minitans strain Conio (IMI 134523).</title>
        <authorList>
            <person name="Patel D."/>
            <person name="Shittu T.A."/>
            <person name="Baroncelli R."/>
            <person name="Muthumeenakshi S."/>
            <person name="Osborne T.H."/>
            <person name="Janganan T.K."/>
            <person name="Sreenivasaprasad S."/>
        </authorList>
    </citation>
    <scope>NUCLEOTIDE SEQUENCE</scope>
    <source>
        <strain evidence="8">Conio</strain>
    </source>
</reference>
<dbReference type="GO" id="GO:0000981">
    <property type="term" value="F:DNA-binding transcription factor activity, RNA polymerase II-specific"/>
    <property type="evidence" value="ECO:0007669"/>
    <property type="project" value="InterPro"/>
</dbReference>
<evidence type="ECO:0000256" key="3">
    <source>
        <dbReference type="ARBA" id="ARBA00023125"/>
    </source>
</evidence>
<dbReference type="SUPFAM" id="SSF57701">
    <property type="entry name" value="Zn2/Cys6 DNA-binding domain"/>
    <property type="match status" value="1"/>
</dbReference>
<organism evidence="8 9">
    <name type="scientific">Paraphaeosphaeria minitans</name>
    <dbReference type="NCBI Taxonomy" id="565426"/>
    <lineage>
        <taxon>Eukaryota</taxon>
        <taxon>Fungi</taxon>
        <taxon>Dikarya</taxon>
        <taxon>Ascomycota</taxon>
        <taxon>Pezizomycotina</taxon>
        <taxon>Dothideomycetes</taxon>
        <taxon>Pleosporomycetidae</taxon>
        <taxon>Pleosporales</taxon>
        <taxon>Massarineae</taxon>
        <taxon>Didymosphaeriaceae</taxon>
        <taxon>Paraphaeosphaeria</taxon>
    </lineage>
</organism>
<gene>
    <name evidence="8" type="ORF">PMIN01_13307</name>
</gene>
<dbReference type="Gene3D" id="4.10.240.10">
    <property type="entry name" value="Zn(2)-C6 fungal-type DNA-binding domain"/>
    <property type="match status" value="1"/>
</dbReference>
<keyword evidence="9" id="KW-1185">Reference proteome</keyword>
<dbReference type="PANTHER" id="PTHR31069:SF31">
    <property type="entry name" value="MONODICTYPHENONE CLUSTER TRANSCRIPTION FACTOR-RELATED"/>
    <property type="match status" value="1"/>
</dbReference>
<dbReference type="InterPro" id="IPR036864">
    <property type="entry name" value="Zn2-C6_fun-type_DNA-bd_sf"/>
</dbReference>
<evidence type="ECO:0000256" key="6">
    <source>
        <dbReference type="SAM" id="MobiDB-lite"/>
    </source>
</evidence>
<dbReference type="PROSITE" id="PS50048">
    <property type="entry name" value="ZN2_CY6_FUNGAL_2"/>
    <property type="match status" value="1"/>
</dbReference>
<feature type="domain" description="Zn(2)-C6 fungal-type" evidence="7">
    <location>
        <begin position="19"/>
        <end position="49"/>
    </location>
</feature>
<dbReference type="Proteomes" id="UP000756921">
    <property type="component" value="Unassembled WGS sequence"/>
</dbReference>
<dbReference type="SMART" id="SM00066">
    <property type="entry name" value="GAL4"/>
    <property type="match status" value="1"/>
</dbReference>
<keyword evidence="3" id="KW-0238">DNA-binding</keyword>
<feature type="region of interest" description="Disordered" evidence="6">
    <location>
        <begin position="106"/>
        <end position="126"/>
    </location>
</feature>
<keyword evidence="1" id="KW-0479">Metal-binding</keyword>
<dbReference type="GO" id="GO:0008270">
    <property type="term" value="F:zinc ion binding"/>
    <property type="evidence" value="ECO:0007669"/>
    <property type="project" value="InterPro"/>
</dbReference>
<keyword evidence="2" id="KW-0805">Transcription regulation</keyword>
<protein>
    <recommendedName>
        <fullName evidence="7">Zn(2)-C6 fungal-type domain-containing protein</fullName>
    </recommendedName>
</protein>